<dbReference type="PANTHER" id="PTHR47791">
    <property type="entry name" value="MEIOTICALLY UP-REGULATED GENE 191 PROTEIN"/>
    <property type="match status" value="1"/>
</dbReference>
<evidence type="ECO:0000313" key="2">
    <source>
        <dbReference type="Proteomes" id="UP000028504"/>
    </source>
</evidence>
<dbReference type="InterPro" id="IPR053169">
    <property type="entry name" value="MUG_Protein"/>
</dbReference>
<dbReference type="Gene3D" id="1.50.10.20">
    <property type="match status" value="1"/>
</dbReference>
<dbReference type="InterPro" id="IPR005198">
    <property type="entry name" value="Glyco_hydro_76"/>
</dbReference>
<dbReference type="PANTHER" id="PTHR47791:SF3">
    <property type="entry name" value="MEIOTICALLY UP-REGULATED GENE 191 PROTEIN"/>
    <property type="match status" value="1"/>
</dbReference>
<gene>
    <name evidence="1" type="ORF">CATYP_09350</name>
</gene>
<dbReference type="InterPro" id="IPR008928">
    <property type="entry name" value="6-hairpin_glycosidase_sf"/>
</dbReference>
<dbReference type="SUPFAM" id="SSF48208">
    <property type="entry name" value="Six-hairpin glycosidases"/>
    <property type="match status" value="1"/>
</dbReference>
<dbReference type="PIRSF" id="PIRSF021505">
    <property type="entry name" value="O_gly_hdrol"/>
    <property type="match status" value="1"/>
</dbReference>
<keyword evidence="1" id="KW-0378">Hydrolase</keyword>
<dbReference type="Pfam" id="PF03663">
    <property type="entry name" value="Glyco_hydro_76"/>
    <property type="match status" value="1"/>
</dbReference>
<proteinExistence type="predicted"/>
<organism evidence="1 2">
    <name type="scientific">Corynebacterium atypicum</name>
    <dbReference type="NCBI Taxonomy" id="191610"/>
    <lineage>
        <taxon>Bacteria</taxon>
        <taxon>Bacillati</taxon>
        <taxon>Actinomycetota</taxon>
        <taxon>Actinomycetes</taxon>
        <taxon>Mycobacteriales</taxon>
        <taxon>Corynebacteriaceae</taxon>
        <taxon>Corynebacterium</taxon>
    </lineage>
</organism>
<name>A0ABM5QPQ7_9CORY</name>
<dbReference type="EMBL" id="CP008944">
    <property type="protein sequence ID" value="AIG64726.1"/>
    <property type="molecule type" value="Genomic_DNA"/>
</dbReference>
<accession>A0ABM5QPQ7</accession>
<protein>
    <submittedName>
        <fullName evidence="1">Glycoside hydrolase family 76</fullName>
    </submittedName>
</protein>
<keyword evidence="2" id="KW-1185">Reference proteome</keyword>
<dbReference type="GO" id="GO:0016787">
    <property type="term" value="F:hydrolase activity"/>
    <property type="evidence" value="ECO:0007669"/>
    <property type="project" value="UniProtKB-KW"/>
</dbReference>
<evidence type="ECO:0000313" key="1">
    <source>
        <dbReference type="EMBL" id="AIG64726.1"/>
    </source>
</evidence>
<sequence length="414" mass="46661">MPPAASEKWAHRADLAESAINERHASKLWGLARTNLATVAWPPLAKERLFIRWHYWWQAHYLDCLIDAYQRRGTKTRRRRIADTIRGITLRNGGKLRRNRYYDDRAWLALALGRVARDNGLRTPKQLSDLEHSIMEGIDGLTGVLPWRVGETFYNVPSNGPAAIMMARTGRLDKAIETVDWVLENLIDDTGLVMDGLRMRMHGPEIVRNIHPYCQGVMLGACLEIVLDLRRRAGFTGDAPIEDFEDAERVDEAMPYITFIRSLVQAIAIEMATPSGVIDWDTGDGDGGLFKGILVRYLADVAVRLPMDSPANRATKKIARRLVMHSAESVWNHRLEVDGLPVFATDWTDDARLPHNYGLGPRSFAESTGMVRIAERDLSVQLSGWMLLEAAARIEGYVAESSAVKRGDQQPKQR</sequence>
<dbReference type="InterPro" id="IPR014512">
    <property type="entry name" value="O_gly_hydro"/>
</dbReference>
<dbReference type="Proteomes" id="UP000028504">
    <property type="component" value="Chromosome"/>
</dbReference>
<reference evidence="1 2" key="1">
    <citation type="submission" date="2014-07" db="EMBL/GenBank/DDBJ databases">
        <title>Complete genome sequence of Corynebacterium atypicum DSM 44849: identifiction of the mycolic acid biosynthesis genes.</title>
        <authorList>
            <person name="Tippelt A."/>
            <person name="Mollmann S."/>
            <person name="Albersmeier A."/>
            <person name="Jaenicke S."/>
            <person name="Ruckert C."/>
            <person name="Tauch A."/>
        </authorList>
    </citation>
    <scope>NUCLEOTIDE SEQUENCE [LARGE SCALE GENOMIC DNA]</scope>
    <source>
        <strain evidence="1 2">R2070</strain>
    </source>
</reference>